<comment type="caution">
    <text evidence="3">The sequence shown here is derived from an EMBL/GenBank/DDBJ whole genome shotgun (WGS) entry which is preliminary data.</text>
</comment>
<dbReference type="Gene3D" id="3.90.79.10">
    <property type="entry name" value="Nucleoside Triphosphate Pyrophosphohydrolase"/>
    <property type="match status" value="1"/>
</dbReference>
<evidence type="ECO:0000259" key="2">
    <source>
        <dbReference type="PROSITE" id="PS51462"/>
    </source>
</evidence>
<dbReference type="PANTHER" id="PTHR21340">
    <property type="entry name" value="DIADENOSINE 5,5-P1,P4-TETRAPHOSPHATE PYROPHOSPHOHYDROLASE MUTT"/>
    <property type="match status" value="1"/>
</dbReference>
<dbReference type="GeneID" id="81398834"/>
<accession>A0A9W9EMJ4</accession>
<gene>
    <name evidence="3" type="ORF">NUU61_009140</name>
</gene>
<dbReference type="Proteomes" id="UP001141434">
    <property type="component" value="Unassembled WGS sequence"/>
</dbReference>
<proteinExistence type="predicted"/>
<evidence type="ECO:0000313" key="4">
    <source>
        <dbReference type="Proteomes" id="UP001141434"/>
    </source>
</evidence>
<dbReference type="InterPro" id="IPR051325">
    <property type="entry name" value="Nudix_hydrolase_domain"/>
</dbReference>
<organism evidence="3 4">
    <name type="scientific">Penicillium alfredii</name>
    <dbReference type="NCBI Taxonomy" id="1506179"/>
    <lineage>
        <taxon>Eukaryota</taxon>
        <taxon>Fungi</taxon>
        <taxon>Dikarya</taxon>
        <taxon>Ascomycota</taxon>
        <taxon>Pezizomycotina</taxon>
        <taxon>Eurotiomycetes</taxon>
        <taxon>Eurotiomycetidae</taxon>
        <taxon>Eurotiales</taxon>
        <taxon>Aspergillaceae</taxon>
        <taxon>Penicillium</taxon>
    </lineage>
</organism>
<reference evidence="3" key="1">
    <citation type="submission" date="2022-11" db="EMBL/GenBank/DDBJ databases">
        <authorList>
            <person name="Petersen C."/>
        </authorList>
    </citation>
    <scope>NUCLEOTIDE SEQUENCE</scope>
    <source>
        <strain evidence="3">IBT 34128</strain>
    </source>
</reference>
<evidence type="ECO:0000256" key="1">
    <source>
        <dbReference type="ARBA" id="ARBA00022801"/>
    </source>
</evidence>
<dbReference type="SUPFAM" id="SSF55811">
    <property type="entry name" value="Nudix"/>
    <property type="match status" value="1"/>
</dbReference>
<dbReference type="InterPro" id="IPR000086">
    <property type="entry name" value="NUDIX_hydrolase_dom"/>
</dbReference>
<dbReference type="Pfam" id="PF00293">
    <property type="entry name" value="NUDIX"/>
    <property type="match status" value="1"/>
</dbReference>
<dbReference type="EMBL" id="JAPMSZ010000011">
    <property type="protein sequence ID" value="KAJ5084561.1"/>
    <property type="molecule type" value="Genomic_DNA"/>
</dbReference>
<evidence type="ECO:0000313" key="3">
    <source>
        <dbReference type="EMBL" id="KAJ5084561.1"/>
    </source>
</evidence>
<dbReference type="PROSITE" id="PS00893">
    <property type="entry name" value="NUDIX_BOX"/>
    <property type="match status" value="1"/>
</dbReference>
<dbReference type="GO" id="GO:0006754">
    <property type="term" value="P:ATP biosynthetic process"/>
    <property type="evidence" value="ECO:0007669"/>
    <property type="project" value="TreeGrafter"/>
</dbReference>
<name>A0A9W9EMJ4_9EURO</name>
<sequence>MERSLHFSDQFVISCGTVSLNLHQAKVLLIRWRKTGEVFLPKGRKNIGETLHDAATRETFEETGFQVTCLPLPITTLATSPVSSEIDTSSQATTEPVAVSQRVTNNQLKIIYWFAATGDSEAVPELGTQQTGEDFEAIWTGIGHVGEVLTFDDDKQIAQAVIHAASHLINMKVR</sequence>
<dbReference type="AlphaFoldDB" id="A0A9W9EMJ4"/>
<protein>
    <recommendedName>
        <fullName evidence="2">Nudix hydrolase domain-containing protein</fullName>
    </recommendedName>
</protein>
<dbReference type="InterPro" id="IPR020084">
    <property type="entry name" value="NUDIX_hydrolase_CS"/>
</dbReference>
<dbReference type="PROSITE" id="PS51462">
    <property type="entry name" value="NUDIX"/>
    <property type="match status" value="1"/>
</dbReference>
<dbReference type="GO" id="GO:0006167">
    <property type="term" value="P:AMP biosynthetic process"/>
    <property type="evidence" value="ECO:0007669"/>
    <property type="project" value="TreeGrafter"/>
</dbReference>
<dbReference type="PANTHER" id="PTHR21340:SF0">
    <property type="entry name" value="BIS(5'-NUCLEOSYL)-TETRAPHOSPHATASE [ASYMMETRICAL]"/>
    <property type="match status" value="1"/>
</dbReference>
<dbReference type="GO" id="GO:0004081">
    <property type="term" value="F:bis(5'-nucleosyl)-tetraphosphatase (asymmetrical) activity"/>
    <property type="evidence" value="ECO:0007669"/>
    <property type="project" value="TreeGrafter"/>
</dbReference>
<dbReference type="RefSeq" id="XP_056507958.1">
    <property type="nucleotide sequence ID" value="XM_056659665.1"/>
</dbReference>
<feature type="domain" description="Nudix hydrolase" evidence="2">
    <location>
        <begin position="10"/>
        <end position="163"/>
    </location>
</feature>
<keyword evidence="1" id="KW-0378">Hydrolase</keyword>
<dbReference type="InterPro" id="IPR015797">
    <property type="entry name" value="NUDIX_hydrolase-like_dom_sf"/>
</dbReference>
<dbReference type="OrthoDB" id="10259236at2759"/>
<reference evidence="3" key="2">
    <citation type="journal article" date="2023" name="IMA Fungus">
        <title>Comparative genomic study of the Penicillium genus elucidates a diverse pangenome and 15 lateral gene transfer events.</title>
        <authorList>
            <person name="Petersen C."/>
            <person name="Sorensen T."/>
            <person name="Nielsen M.R."/>
            <person name="Sondergaard T.E."/>
            <person name="Sorensen J.L."/>
            <person name="Fitzpatrick D.A."/>
            <person name="Frisvad J.C."/>
            <person name="Nielsen K.L."/>
        </authorList>
    </citation>
    <scope>NUCLEOTIDE SEQUENCE</scope>
    <source>
        <strain evidence="3">IBT 34128</strain>
    </source>
</reference>
<keyword evidence="4" id="KW-1185">Reference proteome</keyword>